<accession>A0A6B8KCX1</accession>
<evidence type="ECO:0000256" key="1">
    <source>
        <dbReference type="SAM" id="MobiDB-lite"/>
    </source>
</evidence>
<evidence type="ECO:0000256" key="2">
    <source>
        <dbReference type="SAM" id="SignalP"/>
    </source>
</evidence>
<organism evidence="3 4">
    <name type="scientific">Methylocystis heyeri</name>
    <dbReference type="NCBI Taxonomy" id="391905"/>
    <lineage>
        <taxon>Bacteria</taxon>
        <taxon>Pseudomonadati</taxon>
        <taxon>Pseudomonadota</taxon>
        <taxon>Alphaproteobacteria</taxon>
        <taxon>Hyphomicrobiales</taxon>
        <taxon>Methylocystaceae</taxon>
        <taxon>Methylocystis</taxon>
    </lineage>
</organism>
<protein>
    <recommendedName>
        <fullName evidence="5">DUF239 domain-containing protein</fullName>
    </recommendedName>
</protein>
<name>A0A6B8KCX1_9HYPH</name>
<sequence>MLIETTLLRAVLNATVAAASLAIISPCAGAAETSPLQFSVERSAAAPAPVAVRQIRLNALPDASAADMAARPQFRVGPLTGASAEVFAERKALAAKGGAPAPRAQPDGSATVRPPVERPAGIAPASAPIQTSFAGNTEKDCARAAPSDQALAVGDGSEPILQVNQDCVSVWSPSGTRLLGPKTLQAFAGLPASAYVFDPRALYDWHNHRFILAFGDSDLVGSSYYDIAVSQSDDPTGLWSVWRFPTPSQSQVLNDFIRLGQDRQGVYIASNLFPMMGSCCGSFLWEEWVLLPKSQLYSGGPLSYWYLSGIQAYNQYTDSTQPVNVWSPYDNPRAEFLVGSFNMNYGGGNCVTGCGNLLNWAISNQFGWLNGNLYPPVVSAWVSGSFTYYLPPNASQPGAPNSIDTLDTRITGQATYNSGFLYAALTTADNSWSDIQSYRIAPMLGNEDPNCAGAFAGDCPRMIGALTVDSKYISGNGNFYYYPTPQSDLEGNVTVVYNFSGPSCANCFPSVGYVTERVTQPNQTFYDNGQLFGTGAARYLQPAWGRYTAAAAAKLGYGTGGVDTPGIWVAGAFAKPDGSWATQIGYTGFTTPNQP</sequence>
<dbReference type="OrthoDB" id="6057489at2"/>
<dbReference type="Proteomes" id="UP000309061">
    <property type="component" value="Chromosome"/>
</dbReference>
<dbReference type="EMBL" id="CP046052">
    <property type="protein sequence ID" value="QGM44263.1"/>
    <property type="molecule type" value="Genomic_DNA"/>
</dbReference>
<evidence type="ECO:0000313" key="4">
    <source>
        <dbReference type="Proteomes" id="UP000309061"/>
    </source>
</evidence>
<dbReference type="AlphaFoldDB" id="A0A6B8KCX1"/>
<keyword evidence="2" id="KW-0732">Signal</keyword>
<feature type="signal peptide" evidence="2">
    <location>
        <begin position="1"/>
        <end position="30"/>
    </location>
</feature>
<feature type="chain" id="PRO_5025493529" description="DUF239 domain-containing protein" evidence="2">
    <location>
        <begin position="31"/>
        <end position="595"/>
    </location>
</feature>
<dbReference type="KEGG" id="mhey:H2LOC_000290"/>
<keyword evidence="4" id="KW-1185">Reference proteome</keyword>
<evidence type="ECO:0008006" key="5">
    <source>
        <dbReference type="Google" id="ProtNLM"/>
    </source>
</evidence>
<reference evidence="3 4" key="1">
    <citation type="submission" date="2019-11" db="EMBL/GenBank/DDBJ databases">
        <title>The genome sequence of Methylocystis heyeri.</title>
        <authorList>
            <person name="Oshkin I.Y."/>
            <person name="Miroshnikov K."/>
            <person name="Dedysh S.N."/>
        </authorList>
    </citation>
    <scope>NUCLEOTIDE SEQUENCE [LARGE SCALE GENOMIC DNA]</scope>
    <source>
        <strain evidence="3 4">H2</strain>
    </source>
</reference>
<evidence type="ECO:0000313" key="3">
    <source>
        <dbReference type="EMBL" id="QGM44263.1"/>
    </source>
</evidence>
<feature type="region of interest" description="Disordered" evidence="1">
    <location>
        <begin position="97"/>
        <end position="129"/>
    </location>
</feature>
<gene>
    <name evidence="3" type="ORF">H2LOC_000290</name>
</gene>
<proteinExistence type="predicted"/>